<dbReference type="AlphaFoldDB" id="A0A8A2VAB2"/>
<protein>
    <submittedName>
        <fullName evidence="1">Uncharacterized protein</fullName>
    </submittedName>
</protein>
<name>A0A8A2VAB2_9EURY</name>
<reference evidence="1 2" key="1">
    <citation type="submission" date="2021-03" db="EMBL/GenBank/DDBJ databases">
        <title>Haloterrigena longa sp. nov. and Haloterrigena limicola sp. nov., extremely halophilic archaea isolated from a salt lake.</title>
        <authorList>
            <person name="Henglin C."/>
        </authorList>
    </citation>
    <scope>NUCLEOTIDE SEQUENCE [LARGE SCALE GENOMIC DNA]</scope>
    <source>
        <strain evidence="1 2">KZCA68</strain>
    </source>
</reference>
<dbReference type="RefSeq" id="WP_207287219.1">
    <property type="nucleotide sequence ID" value="NZ_CP071462.1"/>
</dbReference>
<dbReference type="KEGG" id="hakz:J0X25_09505"/>
<accession>A0A8A2VAB2</accession>
<organism evidence="1 2">
    <name type="scientific">Haloterrigena alkaliphila</name>
    <dbReference type="NCBI Taxonomy" id="2816475"/>
    <lineage>
        <taxon>Archaea</taxon>
        <taxon>Methanobacteriati</taxon>
        <taxon>Methanobacteriota</taxon>
        <taxon>Stenosarchaea group</taxon>
        <taxon>Halobacteria</taxon>
        <taxon>Halobacteriales</taxon>
        <taxon>Natrialbaceae</taxon>
        <taxon>Haloterrigena</taxon>
    </lineage>
</organism>
<dbReference type="GeneID" id="63187540"/>
<dbReference type="EMBL" id="CP071462">
    <property type="protein sequence ID" value="QSW97657.1"/>
    <property type="molecule type" value="Genomic_DNA"/>
</dbReference>
<evidence type="ECO:0000313" key="1">
    <source>
        <dbReference type="EMBL" id="QSW97657.1"/>
    </source>
</evidence>
<gene>
    <name evidence="1" type="ORF">J0X25_09505</name>
</gene>
<dbReference type="Proteomes" id="UP000663203">
    <property type="component" value="Chromosome"/>
</dbReference>
<proteinExistence type="predicted"/>
<evidence type="ECO:0000313" key="2">
    <source>
        <dbReference type="Proteomes" id="UP000663203"/>
    </source>
</evidence>
<keyword evidence="2" id="KW-1185">Reference proteome</keyword>
<sequence>MKKDTFREKVKLLYPRLERIAINGDKATYDEISDDLGLFTRGYYLRAVGFVETHDGRPILPSIVVRREDGVKTFPKDGYFTMIRSLELGPDDIEEWDEERQKEWWEPKLEEVHSFWEDQDYTPPKSY</sequence>